<dbReference type="EMBL" id="OBQC01000017">
    <property type="protein sequence ID" value="SOC43829.1"/>
    <property type="molecule type" value="Genomic_DNA"/>
</dbReference>
<gene>
    <name evidence="2" type="ORF">SAMN05877842_11761</name>
</gene>
<dbReference type="OrthoDB" id="2742190at2"/>
<dbReference type="Proteomes" id="UP000219252">
    <property type="component" value="Unassembled WGS sequence"/>
</dbReference>
<accession>A0A285UPT8</accession>
<reference evidence="3" key="1">
    <citation type="submission" date="2017-08" db="EMBL/GenBank/DDBJ databases">
        <authorList>
            <person name="Varghese N."/>
            <person name="Submissions S."/>
        </authorList>
    </citation>
    <scope>NUCLEOTIDE SEQUENCE [LARGE SCALE GENOMIC DNA]</scope>
    <source>
        <strain evidence="3">JC23</strain>
    </source>
</reference>
<sequence length="133" mass="14790">MKKLILFVLTALILTACVNTEDAFEAKVSDFEDSGFTNTKGQIIAIVEDAGILVSGTLHSPEKKSSLDKVLEKENAGNDKHFSKVYSEGKIETTGTKYYVTLDETTTLEFEKVAQRKIKDSEGVEYVTQEYPK</sequence>
<evidence type="ECO:0000313" key="2">
    <source>
        <dbReference type="EMBL" id="SOC43829.1"/>
    </source>
</evidence>
<protein>
    <recommendedName>
        <fullName evidence="4">Lipoprotein</fullName>
    </recommendedName>
</protein>
<name>A0A285UPT8_9BACL</name>
<organism evidence="2 3">
    <name type="scientific">Ureibacillus acetophenoni</name>
    <dbReference type="NCBI Taxonomy" id="614649"/>
    <lineage>
        <taxon>Bacteria</taxon>
        <taxon>Bacillati</taxon>
        <taxon>Bacillota</taxon>
        <taxon>Bacilli</taxon>
        <taxon>Bacillales</taxon>
        <taxon>Caryophanaceae</taxon>
        <taxon>Ureibacillus</taxon>
    </lineage>
</organism>
<feature type="signal peptide" evidence="1">
    <location>
        <begin position="1"/>
        <end position="20"/>
    </location>
</feature>
<dbReference type="PROSITE" id="PS51257">
    <property type="entry name" value="PROKAR_LIPOPROTEIN"/>
    <property type="match status" value="1"/>
</dbReference>
<proteinExistence type="predicted"/>
<dbReference type="AlphaFoldDB" id="A0A285UPT8"/>
<dbReference type="RefSeq" id="WP_097150898.1">
    <property type="nucleotide sequence ID" value="NZ_OBQC01000017.1"/>
</dbReference>
<evidence type="ECO:0000256" key="1">
    <source>
        <dbReference type="SAM" id="SignalP"/>
    </source>
</evidence>
<keyword evidence="3" id="KW-1185">Reference proteome</keyword>
<keyword evidence="1" id="KW-0732">Signal</keyword>
<feature type="chain" id="PRO_5039517269" description="Lipoprotein" evidence="1">
    <location>
        <begin position="21"/>
        <end position="133"/>
    </location>
</feature>
<evidence type="ECO:0008006" key="4">
    <source>
        <dbReference type="Google" id="ProtNLM"/>
    </source>
</evidence>
<evidence type="ECO:0000313" key="3">
    <source>
        <dbReference type="Proteomes" id="UP000219252"/>
    </source>
</evidence>